<gene>
    <name evidence="2" type="ORF">EVAR_70031_1</name>
</gene>
<evidence type="ECO:0000256" key="1">
    <source>
        <dbReference type="SAM" id="MobiDB-lite"/>
    </source>
</evidence>
<proteinExistence type="predicted"/>
<protein>
    <submittedName>
        <fullName evidence="2">Uncharacterized protein</fullName>
    </submittedName>
</protein>
<evidence type="ECO:0000313" key="3">
    <source>
        <dbReference type="Proteomes" id="UP000299102"/>
    </source>
</evidence>
<organism evidence="2 3">
    <name type="scientific">Eumeta variegata</name>
    <name type="common">Bagworm moth</name>
    <name type="synonym">Eumeta japonica</name>
    <dbReference type="NCBI Taxonomy" id="151549"/>
    <lineage>
        <taxon>Eukaryota</taxon>
        <taxon>Metazoa</taxon>
        <taxon>Ecdysozoa</taxon>
        <taxon>Arthropoda</taxon>
        <taxon>Hexapoda</taxon>
        <taxon>Insecta</taxon>
        <taxon>Pterygota</taxon>
        <taxon>Neoptera</taxon>
        <taxon>Endopterygota</taxon>
        <taxon>Lepidoptera</taxon>
        <taxon>Glossata</taxon>
        <taxon>Ditrysia</taxon>
        <taxon>Tineoidea</taxon>
        <taxon>Psychidae</taxon>
        <taxon>Oiketicinae</taxon>
        <taxon>Eumeta</taxon>
    </lineage>
</organism>
<feature type="region of interest" description="Disordered" evidence="1">
    <location>
        <begin position="70"/>
        <end position="101"/>
    </location>
</feature>
<dbReference type="AlphaFoldDB" id="A0A4C2A546"/>
<reference evidence="2 3" key="1">
    <citation type="journal article" date="2019" name="Commun. Biol.">
        <title>The bagworm genome reveals a unique fibroin gene that provides high tensile strength.</title>
        <authorList>
            <person name="Kono N."/>
            <person name="Nakamura H."/>
            <person name="Ohtoshi R."/>
            <person name="Tomita M."/>
            <person name="Numata K."/>
            <person name="Arakawa K."/>
        </authorList>
    </citation>
    <scope>NUCLEOTIDE SEQUENCE [LARGE SCALE GENOMIC DNA]</scope>
</reference>
<dbReference type="EMBL" id="BGZK01002448">
    <property type="protein sequence ID" value="GBP94027.1"/>
    <property type="molecule type" value="Genomic_DNA"/>
</dbReference>
<evidence type="ECO:0000313" key="2">
    <source>
        <dbReference type="EMBL" id="GBP94027.1"/>
    </source>
</evidence>
<accession>A0A4C2A546</accession>
<name>A0A4C2A546_EUMVA</name>
<dbReference type="Proteomes" id="UP000299102">
    <property type="component" value="Unassembled WGS sequence"/>
</dbReference>
<comment type="caution">
    <text evidence="2">The sequence shown here is derived from an EMBL/GenBank/DDBJ whole genome shotgun (WGS) entry which is preliminary data.</text>
</comment>
<keyword evidence="3" id="KW-1185">Reference proteome</keyword>
<sequence>MILIITCHDFFAWFERPARVCTLHCCSVQRPQTGISNYGDAFCFPEKIREVPATESRNVAQLARRADVANRSNTLRKLPSRPVRVSARRGGRAPPANVGTIPSRVTSDDNFLIVSAESRQPKTIKRETNRKLLKNSIGVRSWRRPEAASPRRLPSGNWV</sequence>